<dbReference type="Pfam" id="PF09111">
    <property type="entry name" value="SLIDE"/>
    <property type="match status" value="1"/>
</dbReference>
<evidence type="ECO:0000256" key="4">
    <source>
        <dbReference type="ARBA" id="ARBA00022801"/>
    </source>
</evidence>
<dbReference type="Pfam" id="PF00176">
    <property type="entry name" value="SNF2-rel_dom"/>
    <property type="match status" value="1"/>
</dbReference>
<dbReference type="CDD" id="cd18793">
    <property type="entry name" value="SF2_C_SNF"/>
    <property type="match status" value="1"/>
</dbReference>
<dbReference type="GO" id="GO:0016887">
    <property type="term" value="F:ATP hydrolysis activity"/>
    <property type="evidence" value="ECO:0007669"/>
    <property type="project" value="TreeGrafter"/>
</dbReference>
<dbReference type="SUPFAM" id="SSF46689">
    <property type="entry name" value="Homeodomain-like"/>
    <property type="match status" value="2"/>
</dbReference>
<dbReference type="GO" id="GO:0031491">
    <property type="term" value="F:nucleosome binding"/>
    <property type="evidence" value="ECO:0007669"/>
    <property type="project" value="InterPro"/>
</dbReference>
<dbReference type="CDD" id="cd00167">
    <property type="entry name" value="SANT"/>
    <property type="match status" value="2"/>
</dbReference>
<dbReference type="InterPro" id="IPR009057">
    <property type="entry name" value="Homeodomain-like_sf"/>
</dbReference>
<dbReference type="PROSITE" id="PS50090">
    <property type="entry name" value="MYB_LIKE"/>
    <property type="match status" value="1"/>
</dbReference>
<dbReference type="SUPFAM" id="SSF101224">
    <property type="entry name" value="HAND domain of the nucleosome remodeling ATPase ISWI"/>
    <property type="match status" value="1"/>
</dbReference>
<keyword evidence="5" id="KW-0347">Helicase</keyword>
<dbReference type="Gene3D" id="3.40.50.10810">
    <property type="entry name" value="Tandem AAA-ATPase domain"/>
    <property type="match status" value="1"/>
</dbReference>
<dbReference type="InterPro" id="IPR038718">
    <property type="entry name" value="SNF2-like_sf"/>
</dbReference>
<dbReference type="PROSITE" id="PS51293">
    <property type="entry name" value="SANT"/>
    <property type="match status" value="1"/>
</dbReference>
<dbReference type="InterPro" id="IPR049730">
    <property type="entry name" value="SNF2/RAD54-like_C"/>
</dbReference>
<reference evidence="15" key="1">
    <citation type="submission" date="2021-01" db="EMBL/GenBank/DDBJ databases">
        <authorList>
            <person name="Corre E."/>
            <person name="Pelletier E."/>
            <person name="Niang G."/>
            <person name="Scheremetjew M."/>
            <person name="Finn R."/>
            <person name="Kale V."/>
            <person name="Holt S."/>
            <person name="Cochrane G."/>
            <person name="Meng A."/>
            <person name="Brown T."/>
            <person name="Cohen L."/>
        </authorList>
    </citation>
    <scope>NUCLEOTIDE SEQUENCE</scope>
    <source>
        <strain evidence="15">CCAP979/52</strain>
    </source>
</reference>
<feature type="region of interest" description="Disordered" evidence="10">
    <location>
        <begin position="966"/>
        <end position="996"/>
    </location>
</feature>
<keyword evidence="4" id="KW-0378">Hydrolase</keyword>
<dbReference type="InterPro" id="IPR027417">
    <property type="entry name" value="P-loop_NTPase"/>
</dbReference>
<feature type="domain" description="SANT" evidence="14">
    <location>
        <begin position="795"/>
        <end position="847"/>
    </location>
</feature>
<evidence type="ECO:0000259" key="14">
    <source>
        <dbReference type="PROSITE" id="PS51293"/>
    </source>
</evidence>
<dbReference type="InterPro" id="IPR015195">
    <property type="entry name" value="SLIDE"/>
</dbReference>
<dbReference type="SMART" id="SM00490">
    <property type="entry name" value="HELICc"/>
    <property type="match status" value="1"/>
</dbReference>
<dbReference type="PANTHER" id="PTHR45623">
    <property type="entry name" value="CHROMODOMAIN-HELICASE-DNA-BINDING PROTEIN 3-RELATED-RELATED"/>
    <property type="match status" value="1"/>
</dbReference>
<feature type="domain" description="Myb-like" evidence="11">
    <location>
        <begin position="895"/>
        <end position="958"/>
    </location>
</feature>
<keyword evidence="8" id="KW-0238">DNA-binding</keyword>
<evidence type="ECO:0000256" key="6">
    <source>
        <dbReference type="ARBA" id="ARBA00022840"/>
    </source>
</evidence>
<keyword evidence="3" id="KW-0547">Nucleotide-binding</keyword>
<dbReference type="PANTHER" id="PTHR45623:SF49">
    <property type="entry name" value="SWI_SNF-RELATED MATRIX-ASSOCIATED ACTIN-DEPENDENT REGULATOR OF CHROMATIN SUBFAMILY A MEMBER 5"/>
    <property type="match status" value="1"/>
</dbReference>
<dbReference type="GO" id="GO:0000785">
    <property type="term" value="C:chromatin"/>
    <property type="evidence" value="ECO:0007669"/>
    <property type="project" value="TreeGrafter"/>
</dbReference>
<evidence type="ECO:0000256" key="7">
    <source>
        <dbReference type="ARBA" id="ARBA00022853"/>
    </source>
</evidence>
<gene>
    <name evidence="15" type="ORF">CCUR1050_LOCUS10334</name>
</gene>
<dbReference type="PROSITE" id="PS51194">
    <property type="entry name" value="HELICASE_CTER"/>
    <property type="match status" value="1"/>
</dbReference>
<dbReference type="Pfam" id="PF00271">
    <property type="entry name" value="Helicase_C"/>
    <property type="match status" value="1"/>
</dbReference>
<dbReference type="GO" id="GO:0005634">
    <property type="term" value="C:nucleus"/>
    <property type="evidence" value="ECO:0007669"/>
    <property type="project" value="UniProtKB-SubCell"/>
</dbReference>
<dbReference type="InterPro" id="IPR015194">
    <property type="entry name" value="ISWI_HAND-dom"/>
</dbReference>
<dbReference type="InterPro" id="IPR036306">
    <property type="entry name" value="ISWI_HAND-dom_sf"/>
</dbReference>
<comment type="similarity">
    <text evidence="2">Belongs to the SNF2/RAD54 helicase family. ISWI subfamily.</text>
</comment>
<keyword evidence="9" id="KW-0539">Nucleus</keyword>
<dbReference type="InterPro" id="IPR014001">
    <property type="entry name" value="Helicase_ATP-bd"/>
</dbReference>
<evidence type="ECO:0000256" key="8">
    <source>
        <dbReference type="ARBA" id="ARBA00023125"/>
    </source>
</evidence>
<dbReference type="SMART" id="SM00717">
    <property type="entry name" value="SANT"/>
    <property type="match status" value="2"/>
</dbReference>
<evidence type="ECO:0000259" key="11">
    <source>
        <dbReference type="PROSITE" id="PS50090"/>
    </source>
</evidence>
<evidence type="ECO:0000256" key="3">
    <source>
        <dbReference type="ARBA" id="ARBA00022741"/>
    </source>
</evidence>
<feature type="domain" description="Helicase ATP-binding" evidence="12">
    <location>
        <begin position="147"/>
        <end position="312"/>
    </location>
</feature>
<dbReference type="InterPro" id="IPR017884">
    <property type="entry name" value="SANT_dom"/>
</dbReference>
<evidence type="ECO:0000256" key="9">
    <source>
        <dbReference type="ARBA" id="ARBA00023242"/>
    </source>
</evidence>
<dbReference type="SMART" id="SM00487">
    <property type="entry name" value="DEXDc"/>
    <property type="match status" value="1"/>
</dbReference>
<dbReference type="Gene3D" id="1.10.10.60">
    <property type="entry name" value="Homeodomain-like"/>
    <property type="match status" value="2"/>
</dbReference>
<feature type="region of interest" description="Disordered" evidence="10">
    <location>
        <begin position="1"/>
        <end position="47"/>
    </location>
</feature>
<accession>A0A7S0M6D0</accession>
<dbReference type="PROSITE" id="PS51192">
    <property type="entry name" value="HELICASE_ATP_BIND_1"/>
    <property type="match status" value="1"/>
</dbReference>
<keyword evidence="7" id="KW-0156">Chromatin regulator</keyword>
<dbReference type="EMBL" id="HBEZ01018769">
    <property type="protein sequence ID" value="CAD8632653.1"/>
    <property type="molecule type" value="Transcribed_RNA"/>
</dbReference>
<proteinExistence type="inferred from homology"/>
<evidence type="ECO:0000256" key="2">
    <source>
        <dbReference type="ARBA" id="ARBA00009687"/>
    </source>
</evidence>
<protein>
    <submittedName>
        <fullName evidence="15">Uncharacterized protein</fullName>
    </submittedName>
</protein>
<keyword evidence="6" id="KW-0067">ATP-binding</keyword>
<dbReference type="AlphaFoldDB" id="A0A7S0M6D0"/>
<evidence type="ECO:0000259" key="12">
    <source>
        <dbReference type="PROSITE" id="PS51192"/>
    </source>
</evidence>
<dbReference type="SUPFAM" id="SSF52540">
    <property type="entry name" value="P-loop containing nucleoside triphosphate hydrolases"/>
    <property type="match status" value="2"/>
</dbReference>
<dbReference type="GO" id="GO:0004386">
    <property type="term" value="F:helicase activity"/>
    <property type="evidence" value="ECO:0007669"/>
    <property type="project" value="UniProtKB-KW"/>
</dbReference>
<feature type="compositionally biased region" description="Acidic residues" evidence="10">
    <location>
        <begin position="12"/>
        <end position="22"/>
    </location>
</feature>
<sequence length="996" mass="115514">MSDEEDRKVSSEEEEIEEEDSDDGKPKSKRFVKSNPETDKVRTAMNAEISADMDDKISKRLEFIQKQTDLLLHFEPSKGAYSAKTEPKGGKRGRMSEKAEDDLLLKRAETETSDSINADEQRLTKQPSILVNGTLRDYQLEGLNWLVRLYNNGISGILADEMGLGKTVQTVSMIGYLTEFKDASGPHMVLAPKSTMSNWMKEFRKWLPDHRVIFVGGSKEEREQQLREHVQPGKFDVVVTSFEIVCREKSHFKKFTWRYFVIDEAHRIKNENSQLSTVVRELKTHSRLLLTGTPLQNNLHELWALLNFLLPDEFSDADQFDAFFQSSEKAEEVTSKLHRILRPFLLRRLKADVEKGLPSKTEINMYIPMTSMQRKLYSNILKKDVDAINGKGGERSRLLNIVMQLRKCSNHPYLFEGQEPGPPFVEGEHLINNSAKLRVLDRLLDKCKEEGSRVLVFSQMTRMLDILEDYCWYRGHKYCRIDGGIAGDTREEMIDSFMQEDSDKFLFLLSTRAGGLGLNLQKANIVVLFDSDWNPQVDIQAMDRAHRIGQTKPVIVYRFVTENSIEEKVLERAFKKLFLDAMVVQQGRLVDKHKAASKDELLEMIRFGADTVIKMGDVEDPDFDIEEVLKKGKERTEELTMKLKSMAGSSMAANFSMDGQAMVKEEQYRMEEDESANTAFFLDIGQRDRKSRGYNIDQIYREQMGAKKEAKQAAGPRMPKHLATPQFAEFQFFNTVRIDELYAKKRDWWNKYQVATKERDEDKQDEEIVIDGPEMDANEGWLDTEKEENERLMTEGFSAWTKKDFSVFKSACERHGRSAYDSIAQELETKTPEEVKRYSESFWSLGPHRLSNWETVKNQIEKGESKIQKRQEFMNAVKRKVEKYSNPWQQLKFQYGNAKGKAFTEEEDRFLVCMTHQLGYGRWEELKYEIRKAWNFRFDWFIKSRTPKELEARFKQLVRLIEKELETEDQGGKRKSTAGAVTPSAQAPALKKHKRG</sequence>
<dbReference type="InterPro" id="IPR000330">
    <property type="entry name" value="SNF2_N"/>
</dbReference>
<evidence type="ECO:0000256" key="1">
    <source>
        <dbReference type="ARBA" id="ARBA00004123"/>
    </source>
</evidence>
<name>A0A7S0M6D0_9CRYP</name>
<feature type="compositionally biased region" description="Basic and acidic residues" evidence="10">
    <location>
        <begin position="1"/>
        <end position="11"/>
    </location>
</feature>
<dbReference type="InterPro" id="IPR001650">
    <property type="entry name" value="Helicase_C-like"/>
</dbReference>
<dbReference type="FunFam" id="3.40.50.300:FF:000082">
    <property type="entry name" value="ISWI chromatin remodeling complex ATPase ISW1"/>
    <property type="match status" value="1"/>
</dbReference>
<dbReference type="InterPro" id="IPR001005">
    <property type="entry name" value="SANT/Myb"/>
</dbReference>
<organism evidence="15">
    <name type="scientific">Cryptomonas curvata</name>
    <dbReference type="NCBI Taxonomy" id="233186"/>
    <lineage>
        <taxon>Eukaryota</taxon>
        <taxon>Cryptophyceae</taxon>
        <taxon>Cryptomonadales</taxon>
        <taxon>Cryptomonadaceae</taxon>
        <taxon>Cryptomonas</taxon>
    </lineage>
</organism>
<dbReference type="FunFam" id="3.40.50.10810:FF:000005">
    <property type="entry name" value="Photoperiod-independent early flowering 1"/>
    <property type="match status" value="1"/>
</dbReference>
<feature type="domain" description="Helicase C-terminal" evidence="13">
    <location>
        <begin position="439"/>
        <end position="590"/>
    </location>
</feature>
<evidence type="ECO:0000313" key="15">
    <source>
        <dbReference type="EMBL" id="CAD8632653.1"/>
    </source>
</evidence>
<evidence type="ECO:0000256" key="5">
    <source>
        <dbReference type="ARBA" id="ARBA00022806"/>
    </source>
</evidence>
<evidence type="ECO:0000256" key="10">
    <source>
        <dbReference type="SAM" id="MobiDB-lite"/>
    </source>
</evidence>
<dbReference type="GO" id="GO:0003677">
    <property type="term" value="F:DNA binding"/>
    <property type="evidence" value="ECO:0007669"/>
    <property type="project" value="UniProtKB-KW"/>
</dbReference>
<comment type="subcellular location">
    <subcellularLocation>
        <location evidence="1">Nucleus</location>
    </subcellularLocation>
</comment>
<dbReference type="Gene3D" id="1.10.1040.30">
    <property type="entry name" value="ISWI, HAND domain"/>
    <property type="match status" value="1"/>
</dbReference>
<dbReference type="GO" id="GO:0140658">
    <property type="term" value="F:ATP-dependent chromatin remodeler activity"/>
    <property type="evidence" value="ECO:0007669"/>
    <property type="project" value="TreeGrafter"/>
</dbReference>
<dbReference type="Gene3D" id="3.40.50.300">
    <property type="entry name" value="P-loop containing nucleotide triphosphate hydrolases"/>
    <property type="match status" value="1"/>
</dbReference>
<evidence type="ECO:0000259" key="13">
    <source>
        <dbReference type="PROSITE" id="PS51194"/>
    </source>
</evidence>
<dbReference type="Pfam" id="PF09110">
    <property type="entry name" value="HAND"/>
    <property type="match status" value="1"/>
</dbReference>
<dbReference type="GO" id="GO:0034728">
    <property type="term" value="P:nucleosome organization"/>
    <property type="evidence" value="ECO:0007669"/>
    <property type="project" value="TreeGrafter"/>
</dbReference>
<dbReference type="GO" id="GO:0042393">
    <property type="term" value="F:histone binding"/>
    <property type="evidence" value="ECO:0007669"/>
    <property type="project" value="TreeGrafter"/>
</dbReference>
<dbReference type="GO" id="GO:0005524">
    <property type="term" value="F:ATP binding"/>
    <property type="evidence" value="ECO:0007669"/>
    <property type="project" value="UniProtKB-KW"/>
</dbReference>